<sequence>RDVEKVDRQDDRAAARTFSAKSLDFQMKEQPEQRGLSIYLFVLGELVDAWQNRNISHVQRAKMVIRLRFFLMGWRAYIVAHPDYSVNVQFISRESFDIFITLADSLLSLIVVYRKYYPRYPFLPWLHSTEACEHVFGVLRQIKKDFTFNDFLGAQPKLQALLLGAFGDLSTEEQANQTAAGYHHTYFTADDLDLKELLRYPSDQDLADASDAAFKAAEQLLSSIGIN</sequence>
<evidence type="ECO:0000313" key="2">
    <source>
        <dbReference type="Proteomes" id="UP000053424"/>
    </source>
</evidence>
<dbReference type="EMBL" id="KN831768">
    <property type="protein sequence ID" value="KIM49926.1"/>
    <property type="molecule type" value="Genomic_DNA"/>
</dbReference>
<dbReference type="AlphaFoldDB" id="A0A0C3D1B2"/>
<name>A0A0C3D1B2_HEBCY</name>
<dbReference type="OrthoDB" id="3268677at2759"/>
<evidence type="ECO:0000313" key="1">
    <source>
        <dbReference type="EMBL" id="KIM49926.1"/>
    </source>
</evidence>
<keyword evidence="2" id="KW-1185">Reference proteome</keyword>
<protein>
    <submittedName>
        <fullName evidence="1">Uncharacterized protein</fullName>
    </submittedName>
</protein>
<gene>
    <name evidence="1" type="ORF">M413DRAFT_43220</name>
</gene>
<accession>A0A0C3D1B2</accession>
<dbReference type="HOGENOM" id="CLU_108765_0_0_1"/>
<proteinExistence type="predicted"/>
<reference evidence="2" key="2">
    <citation type="submission" date="2015-01" db="EMBL/GenBank/DDBJ databases">
        <title>Evolutionary Origins and Diversification of the Mycorrhizal Mutualists.</title>
        <authorList>
            <consortium name="DOE Joint Genome Institute"/>
            <consortium name="Mycorrhizal Genomics Consortium"/>
            <person name="Kohler A."/>
            <person name="Kuo A."/>
            <person name="Nagy L.G."/>
            <person name="Floudas D."/>
            <person name="Copeland A."/>
            <person name="Barry K.W."/>
            <person name="Cichocki N."/>
            <person name="Veneault-Fourrey C."/>
            <person name="LaButti K."/>
            <person name="Lindquist E.A."/>
            <person name="Lipzen A."/>
            <person name="Lundell T."/>
            <person name="Morin E."/>
            <person name="Murat C."/>
            <person name="Riley R."/>
            <person name="Ohm R."/>
            <person name="Sun H."/>
            <person name="Tunlid A."/>
            <person name="Henrissat B."/>
            <person name="Grigoriev I.V."/>
            <person name="Hibbett D.S."/>
            <person name="Martin F."/>
        </authorList>
    </citation>
    <scope>NUCLEOTIDE SEQUENCE [LARGE SCALE GENOMIC DNA]</scope>
    <source>
        <strain evidence="2">h7</strain>
    </source>
</reference>
<feature type="non-terminal residue" evidence="1">
    <location>
        <position position="1"/>
    </location>
</feature>
<dbReference type="Proteomes" id="UP000053424">
    <property type="component" value="Unassembled WGS sequence"/>
</dbReference>
<organism evidence="1 2">
    <name type="scientific">Hebeloma cylindrosporum</name>
    <dbReference type="NCBI Taxonomy" id="76867"/>
    <lineage>
        <taxon>Eukaryota</taxon>
        <taxon>Fungi</taxon>
        <taxon>Dikarya</taxon>
        <taxon>Basidiomycota</taxon>
        <taxon>Agaricomycotina</taxon>
        <taxon>Agaricomycetes</taxon>
        <taxon>Agaricomycetidae</taxon>
        <taxon>Agaricales</taxon>
        <taxon>Agaricineae</taxon>
        <taxon>Hymenogastraceae</taxon>
        <taxon>Hebeloma</taxon>
    </lineage>
</organism>
<reference evidence="1 2" key="1">
    <citation type="submission" date="2014-04" db="EMBL/GenBank/DDBJ databases">
        <authorList>
            <consortium name="DOE Joint Genome Institute"/>
            <person name="Kuo A."/>
            <person name="Gay G."/>
            <person name="Dore J."/>
            <person name="Kohler A."/>
            <person name="Nagy L.G."/>
            <person name="Floudas D."/>
            <person name="Copeland A."/>
            <person name="Barry K.W."/>
            <person name="Cichocki N."/>
            <person name="Veneault-Fourrey C."/>
            <person name="LaButti K."/>
            <person name="Lindquist E.A."/>
            <person name="Lipzen A."/>
            <person name="Lundell T."/>
            <person name="Morin E."/>
            <person name="Murat C."/>
            <person name="Sun H."/>
            <person name="Tunlid A."/>
            <person name="Henrissat B."/>
            <person name="Grigoriev I.V."/>
            <person name="Hibbett D.S."/>
            <person name="Martin F."/>
            <person name="Nordberg H.P."/>
            <person name="Cantor M.N."/>
            <person name="Hua S.X."/>
        </authorList>
    </citation>
    <scope>NUCLEOTIDE SEQUENCE [LARGE SCALE GENOMIC DNA]</scope>
    <source>
        <strain evidence="2">h7</strain>
    </source>
</reference>
<feature type="non-terminal residue" evidence="1">
    <location>
        <position position="227"/>
    </location>
</feature>